<feature type="domain" description="Periplasmic binding protein" evidence="5">
    <location>
        <begin position="68"/>
        <end position="299"/>
    </location>
</feature>
<dbReference type="Gene3D" id="3.40.50.2300">
    <property type="match status" value="2"/>
</dbReference>
<dbReference type="PROSITE" id="PS51257">
    <property type="entry name" value="PROKAR_LIPOPROTEIN"/>
    <property type="match status" value="1"/>
</dbReference>
<dbReference type="PANTHER" id="PTHR46847:SF1">
    <property type="entry name" value="D-ALLOSE-BINDING PERIPLASMIC PROTEIN-RELATED"/>
    <property type="match status" value="1"/>
</dbReference>
<evidence type="ECO:0000256" key="2">
    <source>
        <dbReference type="ARBA" id="ARBA00007639"/>
    </source>
</evidence>
<dbReference type="EMBL" id="JAPWIJ010000005">
    <property type="protein sequence ID" value="MCZ4519343.1"/>
    <property type="molecule type" value="Genomic_DNA"/>
</dbReference>
<dbReference type="SUPFAM" id="SSF53822">
    <property type="entry name" value="Periplasmic binding protein-like I"/>
    <property type="match status" value="1"/>
</dbReference>
<comment type="caution">
    <text evidence="6">The sequence shown here is derived from an EMBL/GenBank/DDBJ whole genome shotgun (WGS) entry which is preliminary data.</text>
</comment>
<feature type="signal peptide" evidence="4">
    <location>
        <begin position="1"/>
        <end position="25"/>
    </location>
</feature>
<evidence type="ECO:0000256" key="1">
    <source>
        <dbReference type="ARBA" id="ARBA00004196"/>
    </source>
</evidence>
<dbReference type="Pfam" id="PF13407">
    <property type="entry name" value="Peripla_BP_4"/>
    <property type="match status" value="1"/>
</dbReference>
<comment type="similarity">
    <text evidence="2">Belongs to the bacterial solute-binding protein 2 family.</text>
</comment>
<comment type="subcellular location">
    <subcellularLocation>
        <location evidence="1">Cell envelope</location>
    </subcellularLocation>
</comment>
<evidence type="ECO:0000259" key="5">
    <source>
        <dbReference type="Pfam" id="PF13407"/>
    </source>
</evidence>
<accession>A0ABT4MED4</accession>
<organism evidence="6 7">
    <name type="scientific">Rhodococcus ruber</name>
    <dbReference type="NCBI Taxonomy" id="1830"/>
    <lineage>
        <taxon>Bacteria</taxon>
        <taxon>Bacillati</taxon>
        <taxon>Actinomycetota</taxon>
        <taxon>Actinomycetes</taxon>
        <taxon>Mycobacteriales</taxon>
        <taxon>Nocardiaceae</taxon>
        <taxon>Rhodococcus</taxon>
    </lineage>
</organism>
<name>A0ABT4MED4_9NOCA</name>
<dbReference type="InterPro" id="IPR025997">
    <property type="entry name" value="SBP_2_dom"/>
</dbReference>
<dbReference type="RefSeq" id="WP_269604657.1">
    <property type="nucleotide sequence ID" value="NZ_JAPWIJ010000005.1"/>
</dbReference>
<dbReference type="CDD" id="cd01536">
    <property type="entry name" value="PBP1_ABC_sugar_binding-like"/>
    <property type="match status" value="1"/>
</dbReference>
<protein>
    <submittedName>
        <fullName evidence="6">Sugar ABC transporter substrate-binding protein</fullName>
    </submittedName>
</protein>
<keyword evidence="7" id="KW-1185">Reference proteome</keyword>
<sequence length="336" mass="36226">MSVRNRPWITRAVTLTAAISLCGFAVGCTTPSTDDAKAVTSKTDCEPSTNKKVGVLFFDTAVGPDAALMQNKIKERGDALGLDLNIQQGKNDINTEIAAIRGFIAEQSAAIIVYPPDPESLAPVLNEAGQAGIPVFALNLALKNTDSLVTYVGPDNYDFGQHQVDLVKKNFPNGAKIGLLMGQMGTTAQIERTRAVEDLAAQDPRYQIVAQEPDNWDSAKSLSISRDWLTKFPVGDLDVIITQGPQAGTAVQNAIDSGRPEVKWVFGDLINDIVPMLQNGQVLGTVMQDMGLQAEEVTTAVGNWLTCNRDEVKTPNDYLPLLTVTQENVDSVEPEL</sequence>
<evidence type="ECO:0000256" key="3">
    <source>
        <dbReference type="ARBA" id="ARBA00022729"/>
    </source>
</evidence>
<keyword evidence="3 4" id="KW-0732">Signal</keyword>
<dbReference type="Proteomes" id="UP001081071">
    <property type="component" value="Unassembled WGS sequence"/>
</dbReference>
<reference evidence="6" key="1">
    <citation type="submission" date="2022-12" db="EMBL/GenBank/DDBJ databases">
        <authorList>
            <person name="Krivoruchko A.V."/>
            <person name="Elkin A."/>
        </authorList>
    </citation>
    <scope>NUCLEOTIDE SEQUENCE</scope>
    <source>
        <strain evidence="6">IEGM 1391</strain>
    </source>
</reference>
<feature type="chain" id="PRO_5045135084" evidence="4">
    <location>
        <begin position="26"/>
        <end position="336"/>
    </location>
</feature>
<evidence type="ECO:0000313" key="6">
    <source>
        <dbReference type="EMBL" id="MCZ4519343.1"/>
    </source>
</evidence>
<evidence type="ECO:0000313" key="7">
    <source>
        <dbReference type="Proteomes" id="UP001081071"/>
    </source>
</evidence>
<proteinExistence type="inferred from homology"/>
<dbReference type="PANTHER" id="PTHR46847">
    <property type="entry name" value="D-ALLOSE-BINDING PERIPLASMIC PROTEIN-RELATED"/>
    <property type="match status" value="1"/>
</dbReference>
<dbReference type="InterPro" id="IPR028082">
    <property type="entry name" value="Peripla_BP_I"/>
</dbReference>
<gene>
    <name evidence="6" type="ORF">O4220_12530</name>
</gene>
<evidence type="ECO:0000256" key="4">
    <source>
        <dbReference type="SAM" id="SignalP"/>
    </source>
</evidence>